<dbReference type="GO" id="GO:0005634">
    <property type="term" value="C:nucleus"/>
    <property type="evidence" value="ECO:0007669"/>
    <property type="project" value="TreeGrafter"/>
</dbReference>
<dbReference type="Gene3D" id="1.10.8.60">
    <property type="match status" value="1"/>
</dbReference>
<reference evidence="5" key="1">
    <citation type="submission" date="2021-08" db="EMBL/GenBank/DDBJ databases">
        <title>WGS assembly of Ceratopteris richardii.</title>
        <authorList>
            <person name="Marchant D.B."/>
            <person name="Chen G."/>
            <person name="Jenkins J."/>
            <person name="Shu S."/>
            <person name="Leebens-Mack J."/>
            <person name="Grimwood J."/>
            <person name="Schmutz J."/>
            <person name="Soltis P."/>
            <person name="Soltis D."/>
            <person name="Chen Z.-H."/>
        </authorList>
    </citation>
    <scope>NUCLEOTIDE SEQUENCE</scope>
    <source>
        <strain evidence="5">Whitten #5841</strain>
        <tissue evidence="5">Leaf</tissue>
    </source>
</reference>
<evidence type="ECO:0000313" key="5">
    <source>
        <dbReference type="EMBL" id="KAH7286894.1"/>
    </source>
</evidence>
<dbReference type="GO" id="GO:0006261">
    <property type="term" value="P:DNA-templated DNA replication"/>
    <property type="evidence" value="ECO:0007669"/>
    <property type="project" value="TreeGrafter"/>
</dbReference>
<feature type="region of interest" description="Disordered" evidence="3">
    <location>
        <begin position="1"/>
        <end position="25"/>
    </location>
</feature>
<feature type="domain" description="AAA+ ATPase" evidence="4">
    <location>
        <begin position="312"/>
        <end position="428"/>
    </location>
</feature>
<dbReference type="InterPro" id="IPR003593">
    <property type="entry name" value="AAA+_ATPase"/>
</dbReference>
<dbReference type="Pfam" id="PF12002">
    <property type="entry name" value="MgsA_C"/>
    <property type="match status" value="1"/>
</dbReference>
<dbReference type="PANTHER" id="PTHR13779:SF7">
    <property type="entry name" value="ATPASE WRNIP1"/>
    <property type="match status" value="1"/>
</dbReference>
<dbReference type="Proteomes" id="UP000825935">
    <property type="component" value="Chromosome 32"/>
</dbReference>
<dbReference type="PANTHER" id="PTHR13779">
    <property type="entry name" value="WERNER HELICASE-INTERACTING PROTEIN 1 FAMILY MEMBER"/>
    <property type="match status" value="1"/>
</dbReference>
<organism evidence="5 6">
    <name type="scientific">Ceratopteris richardii</name>
    <name type="common">Triangle waterfern</name>
    <dbReference type="NCBI Taxonomy" id="49495"/>
    <lineage>
        <taxon>Eukaryota</taxon>
        <taxon>Viridiplantae</taxon>
        <taxon>Streptophyta</taxon>
        <taxon>Embryophyta</taxon>
        <taxon>Tracheophyta</taxon>
        <taxon>Polypodiopsida</taxon>
        <taxon>Polypodiidae</taxon>
        <taxon>Polypodiales</taxon>
        <taxon>Pteridineae</taxon>
        <taxon>Pteridaceae</taxon>
        <taxon>Parkerioideae</taxon>
        <taxon>Ceratopteris</taxon>
    </lineage>
</organism>
<dbReference type="GO" id="GO:0016887">
    <property type="term" value="F:ATP hydrolysis activity"/>
    <property type="evidence" value="ECO:0007669"/>
    <property type="project" value="InterPro"/>
</dbReference>
<evidence type="ECO:0000256" key="3">
    <source>
        <dbReference type="SAM" id="MobiDB-lite"/>
    </source>
</evidence>
<comment type="similarity">
    <text evidence="1">Belongs to the AAA ATPase family. RarA/MGS1/WRNIP1 subfamily.</text>
</comment>
<sequence length="793" mass="86222">MLQGRQASHLCPSSGSLSLGLRSEQGRTEPSLAMVTVAEMELPQDMARQALAATGGKSNLKATRWLLERRAEAVQQHHVDGEITPEAVCKDGVSLRIHGSDDGREHPVLLAASPALWNHNPHLEEGRIISVSGYGNIVVDASAVMRVGSLPNSMDWIPSPRALDRHASVGSSSPFAREDMPEGQLQLKLQTTVEQQDSVKTFRVSCSPEPEERGGMVIKSPVSRPTQVGVIGTIQDAVSLKRKRQEDADIDKPLPGALSPLTVGVKQQDKPSGKALASLAERMRPNSITEILGQDHLLGPYGVLRSLLDGEILPCIIFGGPPGTGKTSLARLIARSASCRFVALSSAKGGSFEVQEILEEAKQAKKFGQRTVLFVETLNRFSKSQQECILPAVEAGYVVFIGATTENPSSEIIPALYSRCRVFTLRKLQHDHLCTAMKRAISDHERGVQVSLGDVLGIEVLAIEDEVIQYLASVADGDARVALNALEAAVYLALGKMKQKRKSDADGKDCAAPENEEPTVRDREKTATFLKKDSPHNLLEHLKGYFQFSQEEYAKPFKKIVGGKEVNYGINRARELIRLTMDVEKDAGPSTREGIEVDAAGHTMGIDPPVQRTPPVDMVTALVVTVLDAREAIQWPHAFIEKTQEEADGELMQVMLKSIKGGDSNAAVYWLARVLEKGENILNIASALTRFASDEVGLADPQALTQAVACHQACQLLGGKDCGSHLTQCVVYLALAPKSDALAQAFQLAQKVVVQDGLNEPLPLHLRMLPTKEHCHLPASLRNITFLRWPEQL</sequence>
<name>A0A8T2QTH5_CERRI</name>
<dbReference type="CDD" id="cd18139">
    <property type="entry name" value="HLD_clamp_RarA"/>
    <property type="match status" value="1"/>
</dbReference>
<dbReference type="InterPro" id="IPR003959">
    <property type="entry name" value="ATPase_AAA_core"/>
</dbReference>
<dbReference type="GO" id="GO:0000731">
    <property type="term" value="P:DNA synthesis involved in DNA repair"/>
    <property type="evidence" value="ECO:0007669"/>
    <property type="project" value="TreeGrafter"/>
</dbReference>
<proteinExistence type="inferred from homology"/>
<feature type="compositionally biased region" description="Low complexity" evidence="3">
    <location>
        <begin position="8"/>
        <end position="23"/>
    </location>
</feature>
<evidence type="ECO:0000256" key="2">
    <source>
        <dbReference type="ARBA" id="ARBA00022528"/>
    </source>
</evidence>
<protein>
    <recommendedName>
        <fullName evidence="4">AAA+ ATPase domain-containing protein</fullName>
    </recommendedName>
</protein>
<keyword evidence="2" id="KW-0934">Plastid</keyword>
<dbReference type="GO" id="GO:0005524">
    <property type="term" value="F:ATP binding"/>
    <property type="evidence" value="ECO:0007669"/>
    <property type="project" value="InterPro"/>
</dbReference>
<dbReference type="Gene3D" id="1.20.272.10">
    <property type="match status" value="1"/>
</dbReference>
<dbReference type="OrthoDB" id="10265467at2759"/>
<keyword evidence="2" id="KW-0150">Chloroplast</keyword>
<evidence type="ECO:0000313" key="6">
    <source>
        <dbReference type="Proteomes" id="UP000825935"/>
    </source>
</evidence>
<dbReference type="InterPro" id="IPR027417">
    <property type="entry name" value="P-loop_NTPase"/>
</dbReference>
<feature type="region of interest" description="Disordered" evidence="3">
    <location>
        <begin position="503"/>
        <end position="524"/>
    </location>
</feature>
<dbReference type="GO" id="GO:0008047">
    <property type="term" value="F:enzyme activator activity"/>
    <property type="evidence" value="ECO:0007669"/>
    <property type="project" value="TreeGrafter"/>
</dbReference>
<dbReference type="Pfam" id="PF00004">
    <property type="entry name" value="AAA"/>
    <property type="match status" value="1"/>
</dbReference>
<dbReference type="EMBL" id="CM035437">
    <property type="protein sequence ID" value="KAH7286894.1"/>
    <property type="molecule type" value="Genomic_DNA"/>
</dbReference>
<dbReference type="GO" id="GO:0003677">
    <property type="term" value="F:DNA binding"/>
    <property type="evidence" value="ECO:0007669"/>
    <property type="project" value="InterPro"/>
</dbReference>
<dbReference type="CDD" id="cd00009">
    <property type="entry name" value="AAA"/>
    <property type="match status" value="1"/>
</dbReference>
<dbReference type="InterPro" id="IPR021886">
    <property type="entry name" value="MgsA_C"/>
</dbReference>
<dbReference type="SUPFAM" id="SSF52540">
    <property type="entry name" value="P-loop containing nucleoside triphosphate hydrolases"/>
    <property type="match status" value="1"/>
</dbReference>
<keyword evidence="6" id="KW-1185">Reference proteome</keyword>
<dbReference type="SUPFAM" id="SSF48019">
    <property type="entry name" value="post-AAA+ oligomerization domain-like"/>
    <property type="match status" value="1"/>
</dbReference>
<dbReference type="GO" id="GO:0017116">
    <property type="term" value="F:single-stranded DNA helicase activity"/>
    <property type="evidence" value="ECO:0007669"/>
    <property type="project" value="TreeGrafter"/>
</dbReference>
<comment type="caution">
    <text evidence="5">The sequence shown here is derived from an EMBL/GenBank/DDBJ whole genome shotgun (WGS) entry which is preliminary data.</text>
</comment>
<gene>
    <name evidence="5" type="ORF">KP509_32G027400</name>
</gene>
<dbReference type="SMART" id="SM00382">
    <property type="entry name" value="AAA"/>
    <property type="match status" value="1"/>
</dbReference>
<evidence type="ECO:0000259" key="4">
    <source>
        <dbReference type="SMART" id="SM00382"/>
    </source>
</evidence>
<dbReference type="InterPro" id="IPR051314">
    <property type="entry name" value="AAA_ATPase_RarA/MGS1/WRNIP1"/>
</dbReference>
<dbReference type="InterPro" id="IPR008921">
    <property type="entry name" value="DNA_pol3_clamp-load_cplx_C"/>
</dbReference>
<accession>A0A8T2QTH5</accession>
<dbReference type="Gene3D" id="3.40.50.300">
    <property type="entry name" value="P-loop containing nucleotide triphosphate hydrolases"/>
    <property type="match status" value="1"/>
</dbReference>
<dbReference type="AlphaFoldDB" id="A0A8T2QTH5"/>
<evidence type="ECO:0000256" key="1">
    <source>
        <dbReference type="ARBA" id="ARBA00008959"/>
    </source>
</evidence>